<keyword evidence="3 5" id="KW-0067">ATP-binding</keyword>
<reference evidence="5 6" key="1">
    <citation type="submission" date="2019-11" db="EMBL/GenBank/DDBJ databases">
        <title>Characterisation of Fundicoccus ignavus gen. nov. sp. nov., a novel genus of the family Aerococcaceae isolated from bulk tank milk.</title>
        <authorList>
            <person name="Siebert A."/>
            <person name="Huptas C."/>
            <person name="Wenning M."/>
            <person name="Scherer S."/>
            <person name="Doll E.V."/>
        </authorList>
    </citation>
    <scope>NUCLEOTIDE SEQUENCE [LARGE SCALE GENOMIC DNA]</scope>
    <source>
        <strain evidence="5 6">WS4759</strain>
    </source>
</reference>
<keyword evidence="2" id="KW-0547">Nucleotide-binding</keyword>
<keyword evidence="6" id="KW-1185">Reference proteome</keyword>
<sequence length="233" mass="26663">MLEVKQLSKTYGKKRVLEEITFSLKPNEVTCLIGLNGAGKTTLMDTIMRLTPYQEGDILLDGQSLTVDDFDRLTYVPDKNIIPKSMTIQQALDYHGTYFAHFNEKRAAELLDFFKLEREEVIAKMSKGNRARANLLMALSLESDYLLLDEPFSGIDILTRERIASIFTTDLLENRGVLIATHEIQDIEHLVDKVILLDDGRIIREFYPEEVRLTEGKSIVDVLKEAHGHEEIY</sequence>
<dbReference type="GO" id="GO:0016887">
    <property type="term" value="F:ATP hydrolysis activity"/>
    <property type="evidence" value="ECO:0007669"/>
    <property type="project" value="InterPro"/>
</dbReference>
<dbReference type="InterPro" id="IPR017871">
    <property type="entry name" value="ABC_transporter-like_CS"/>
</dbReference>
<dbReference type="PANTHER" id="PTHR42939:SF1">
    <property type="entry name" value="ABC TRANSPORTER ATP-BINDING PROTEIN ALBC-RELATED"/>
    <property type="match status" value="1"/>
</dbReference>
<evidence type="ECO:0000313" key="5">
    <source>
        <dbReference type="EMBL" id="MRI86281.1"/>
    </source>
</evidence>
<dbReference type="Gene3D" id="3.40.50.300">
    <property type="entry name" value="P-loop containing nucleotide triphosphate hydrolases"/>
    <property type="match status" value="1"/>
</dbReference>
<dbReference type="InterPro" id="IPR003593">
    <property type="entry name" value="AAA+_ATPase"/>
</dbReference>
<gene>
    <name evidence="5" type="ORF">GIY09_10540</name>
</gene>
<dbReference type="InterPro" id="IPR027417">
    <property type="entry name" value="P-loop_NTPase"/>
</dbReference>
<accession>A0A6I2GL49</accession>
<keyword evidence="1" id="KW-0813">Transport</keyword>
<dbReference type="InterPro" id="IPR003439">
    <property type="entry name" value="ABC_transporter-like_ATP-bd"/>
</dbReference>
<dbReference type="RefSeq" id="WP_153863974.1">
    <property type="nucleotide sequence ID" value="NZ_WJQS01000011.1"/>
</dbReference>
<proteinExistence type="predicted"/>
<comment type="caution">
    <text evidence="5">The sequence shown here is derived from an EMBL/GenBank/DDBJ whole genome shotgun (WGS) entry which is preliminary data.</text>
</comment>
<dbReference type="GO" id="GO:0005524">
    <property type="term" value="F:ATP binding"/>
    <property type="evidence" value="ECO:0007669"/>
    <property type="project" value="UniProtKB-KW"/>
</dbReference>
<dbReference type="CDD" id="cd03230">
    <property type="entry name" value="ABC_DR_subfamily_A"/>
    <property type="match status" value="1"/>
</dbReference>
<evidence type="ECO:0000256" key="2">
    <source>
        <dbReference type="ARBA" id="ARBA00022741"/>
    </source>
</evidence>
<name>A0A6I2GL49_9LACT</name>
<dbReference type="PROSITE" id="PS50893">
    <property type="entry name" value="ABC_TRANSPORTER_2"/>
    <property type="match status" value="1"/>
</dbReference>
<evidence type="ECO:0000256" key="3">
    <source>
        <dbReference type="ARBA" id="ARBA00022840"/>
    </source>
</evidence>
<dbReference type="Proteomes" id="UP000430975">
    <property type="component" value="Unassembled WGS sequence"/>
</dbReference>
<evidence type="ECO:0000259" key="4">
    <source>
        <dbReference type="PROSITE" id="PS50893"/>
    </source>
</evidence>
<dbReference type="PANTHER" id="PTHR42939">
    <property type="entry name" value="ABC TRANSPORTER ATP-BINDING PROTEIN ALBC-RELATED"/>
    <property type="match status" value="1"/>
</dbReference>
<dbReference type="InterPro" id="IPR051782">
    <property type="entry name" value="ABC_Transporter_VariousFunc"/>
</dbReference>
<organism evidence="5 6">
    <name type="scientific">Fundicoccus ignavus</name>
    <dbReference type="NCBI Taxonomy" id="2664442"/>
    <lineage>
        <taxon>Bacteria</taxon>
        <taxon>Bacillati</taxon>
        <taxon>Bacillota</taxon>
        <taxon>Bacilli</taxon>
        <taxon>Lactobacillales</taxon>
        <taxon>Aerococcaceae</taxon>
        <taxon>Fundicoccus</taxon>
    </lineage>
</organism>
<dbReference type="AlphaFoldDB" id="A0A6I2GL49"/>
<protein>
    <submittedName>
        <fullName evidence="5">ATP-binding cassette domain-containing protein</fullName>
    </submittedName>
</protein>
<evidence type="ECO:0000313" key="6">
    <source>
        <dbReference type="Proteomes" id="UP000430975"/>
    </source>
</evidence>
<feature type="domain" description="ABC transporter" evidence="4">
    <location>
        <begin position="2"/>
        <end position="224"/>
    </location>
</feature>
<dbReference type="EMBL" id="WJQS01000011">
    <property type="protein sequence ID" value="MRI86281.1"/>
    <property type="molecule type" value="Genomic_DNA"/>
</dbReference>
<dbReference type="SUPFAM" id="SSF52540">
    <property type="entry name" value="P-loop containing nucleoside triphosphate hydrolases"/>
    <property type="match status" value="1"/>
</dbReference>
<dbReference type="Pfam" id="PF00005">
    <property type="entry name" value="ABC_tran"/>
    <property type="match status" value="1"/>
</dbReference>
<dbReference type="PROSITE" id="PS00211">
    <property type="entry name" value="ABC_TRANSPORTER_1"/>
    <property type="match status" value="1"/>
</dbReference>
<dbReference type="SMART" id="SM00382">
    <property type="entry name" value="AAA"/>
    <property type="match status" value="1"/>
</dbReference>
<evidence type="ECO:0000256" key="1">
    <source>
        <dbReference type="ARBA" id="ARBA00022448"/>
    </source>
</evidence>